<feature type="transmembrane region" description="Helical" evidence="1">
    <location>
        <begin position="109"/>
        <end position="126"/>
    </location>
</feature>
<dbReference type="Proteomes" id="UP000188320">
    <property type="component" value="Unassembled WGS sequence"/>
</dbReference>
<protein>
    <submittedName>
        <fullName evidence="2">Uncharacterized protein</fullName>
    </submittedName>
</protein>
<name>A0A1R1PF61_ZANCU</name>
<dbReference type="AlphaFoldDB" id="A0A1R1PF61"/>
<comment type="caution">
    <text evidence="2">The sequence shown here is derived from an EMBL/GenBank/DDBJ whole genome shotgun (WGS) entry which is preliminary data.</text>
</comment>
<sequence>MLTSQDIFSWQIKQVALHTTIRYTSTPNFACYIPPSFIIPLCAPDSEVTVPAAFGYGLQTIPDAMPFTFIEILWFSGDLYVRSKQISTFDCTKYIIPNPNPNPNLNNPTTHLILATIFFLFFFSIYHKS</sequence>
<dbReference type="EMBL" id="LSSK01001490">
    <property type="protein sequence ID" value="OMH79607.1"/>
    <property type="molecule type" value="Genomic_DNA"/>
</dbReference>
<evidence type="ECO:0000256" key="1">
    <source>
        <dbReference type="SAM" id="Phobius"/>
    </source>
</evidence>
<keyword evidence="1" id="KW-0472">Membrane</keyword>
<keyword evidence="1" id="KW-0812">Transmembrane</keyword>
<evidence type="ECO:0000313" key="3">
    <source>
        <dbReference type="Proteomes" id="UP000188320"/>
    </source>
</evidence>
<keyword evidence="1" id="KW-1133">Transmembrane helix</keyword>
<organism evidence="2 3">
    <name type="scientific">Zancudomyces culisetae</name>
    <name type="common">Gut fungus</name>
    <name type="synonym">Smittium culisetae</name>
    <dbReference type="NCBI Taxonomy" id="1213189"/>
    <lineage>
        <taxon>Eukaryota</taxon>
        <taxon>Fungi</taxon>
        <taxon>Fungi incertae sedis</taxon>
        <taxon>Zoopagomycota</taxon>
        <taxon>Kickxellomycotina</taxon>
        <taxon>Harpellomycetes</taxon>
        <taxon>Harpellales</taxon>
        <taxon>Legeriomycetaceae</taxon>
        <taxon>Zancudomyces</taxon>
    </lineage>
</organism>
<gene>
    <name evidence="2" type="ORF">AX774_g6979</name>
</gene>
<proteinExistence type="predicted"/>
<evidence type="ECO:0000313" key="2">
    <source>
        <dbReference type="EMBL" id="OMH79607.1"/>
    </source>
</evidence>
<keyword evidence="3" id="KW-1185">Reference proteome</keyword>
<accession>A0A1R1PF61</accession>
<reference evidence="3" key="1">
    <citation type="submission" date="2017-01" db="EMBL/GenBank/DDBJ databases">
        <authorList>
            <person name="Wang Y."/>
            <person name="White M."/>
            <person name="Kvist S."/>
            <person name="Moncalvo J.-M."/>
        </authorList>
    </citation>
    <scope>NUCLEOTIDE SEQUENCE [LARGE SCALE GENOMIC DNA]</scope>
    <source>
        <strain evidence="3">COL-18-3</strain>
    </source>
</reference>